<dbReference type="Proteomes" id="UP000230973">
    <property type="component" value="Unassembled WGS sequence"/>
</dbReference>
<dbReference type="Pfam" id="PF06130">
    <property type="entry name" value="PTAC"/>
    <property type="match status" value="1"/>
</dbReference>
<comment type="function">
    <text evidence="9">Involved in 1,2-propanediol (1,2-PD) degradation by catalyzing the conversion of propanoyl-CoA to propanoyl-phosphate.</text>
</comment>
<dbReference type="UniPathway" id="UPA00621"/>
<dbReference type="EMBL" id="PFLC01000065">
    <property type="protein sequence ID" value="PIY61642.1"/>
    <property type="molecule type" value="Genomic_DNA"/>
</dbReference>
<evidence type="ECO:0000256" key="2">
    <source>
        <dbReference type="ARBA" id="ARBA00007342"/>
    </source>
</evidence>
<dbReference type="PANTHER" id="PTHR39453:SF1">
    <property type="entry name" value="PHOSPHATE PROPANOYLTRANSFERASE"/>
    <property type="match status" value="1"/>
</dbReference>
<evidence type="ECO:0000256" key="3">
    <source>
        <dbReference type="ARBA" id="ARBA00012206"/>
    </source>
</evidence>
<comment type="catalytic activity">
    <reaction evidence="9">
        <text>propanoyl-CoA + phosphate = propanoyl phosphate + CoA</text>
        <dbReference type="Rhea" id="RHEA:28046"/>
        <dbReference type="ChEBI" id="CHEBI:43474"/>
        <dbReference type="ChEBI" id="CHEBI:57287"/>
        <dbReference type="ChEBI" id="CHEBI:57392"/>
        <dbReference type="ChEBI" id="CHEBI:58933"/>
        <dbReference type="EC" id="2.3.1.222"/>
    </reaction>
</comment>
<evidence type="ECO:0000313" key="11">
    <source>
        <dbReference type="Proteomes" id="UP000230973"/>
    </source>
</evidence>
<comment type="similarity">
    <text evidence="2 9">Belongs to the PduL family.</text>
</comment>
<comment type="cofactor">
    <cofactor evidence="1">
        <name>Zn(2+)</name>
        <dbReference type="ChEBI" id="CHEBI:29105"/>
    </cofactor>
</comment>
<keyword evidence="5 9" id="KW-0808">Transferase</keyword>
<comment type="caution">
    <text evidence="10">The sequence shown here is derived from an EMBL/GenBank/DDBJ whole genome shotgun (WGS) entry which is preliminary data.</text>
</comment>
<protein>
    <recommendedName>
        <fullName evidence="4 9">Phosphate propanoyltransferase</fullName>
        <ecNumber evidence="3 9">2.3.1.222</ecNumber>
    </recommendedName>
</protein>
<proteinExistence type="inferred from homology"/>
<evidence type="ECO:0000256" key="8">
    <source>
        <dbReference type="ARBA" id="ARBA00023315"/>
    </source>
</evidence>
<dbReference type="NCBIfam" id="NF011652">
    <property type="entry name" value="PRK15070.1"/>
    <property type="match status" value="1"/>
</dbReference>
<dbReference type="GO" id="GO:0046872">
    <property type="term" value="F:metal ion binding"/>
    <property type="evidence" value="ECO:0007669"/>
    <property type="project" value="UniProtKB-KW"/>
</dbReference>
<dbReference type="InterPro" id="IPR008300">
    <property type="entry name" value="PTAC"/>
</dbReference>
<evidence type="ECO:0000256" key="1">
    <source>
        <dbReference type="ARBA" id="ARBA00001947"/>
    </source>
</evidence>
<dbReference type="GO" id="GO:0016747">
    <property type="term" value="F:acyltransferase activity, transferring groups other than amino-acyl groups"/>
    <property type="evidence" value="ECO:0007669"/>
    <property type="project" value="InterPro"/>
</dbReference>
<evidence type="ECO:0000256" key="5">
    <source>
        <dbReference type="ARBA" id="ARBA00022679"/>
    </source>
</evidence>
<evidence type="ECO:0000256" key="7">
    <source>
        <dbReference type="ARBA" id="ARBA00022833"/>
    </source>
</evidence>
<evidence type="ECO:0000313" key="10">
    <source>
        <dbReference type="EMBL" id="PIY61642.1"/>
    </source>
</evidence>
<organism evidence="10 11">
    <name type="scientific">Candidatus Uhrbacteria bacterium CG_4_10_14_0_8_um_filter_58_22</name>
    <dbReference type="NCBI Taxonomy" id="1975029"/>
    <lineage>
        <taxon>Bacteria</taxon>
        <taxon>Candidatus Uhriibacteriota</taxon>
    </lineage>
</organism>
<keyword evidence="7" id="KW-0862">Zinc</keyword>
<evidence type="ECO:0000256" key="4">
    <source>
        <dbReference type="ARBA" id="ARBA00020837"/>
    </source>
</evidence>
<gene>
    <name evidence="10" type="ORF">COY93_04920</name>
</gene>
<dbReference type="PANTHER" id="PTHR39453">
    <property type="entry name" value="PHOSPHATE PROPANOYLTRANSFERASE"/>
    <property type="match status" value="1"/>
</dbReference>
<name>A0A2M7Q8S5_9BACT</name>
<keyword evidence="6" id="KW-0479">Metal-binding</keyword>
<accession>A0A2M7Q8S5</accession>
<reference evidence="11" key="1">
    <citation type="submission" date="2017-09" db="EMBL/GenBank/DDBJ databases">
        <title>Depth-based differentiation of microbial function through sediment-hosted aquifers and enrichment of novel symbionts in the deep terrestrial subsurface.</title>
        <authorList>
            <person name="Probst A.J."/>
            <person name="Ladd B."/>
            <person name="Jarett J.K."/>
            <person name="Geller-Mcgrath D.E."/>
            <person name="Sieber C.M.K."/>
            <person name="Emerson J.B."/>
            <person name="Anantharaman K."/>
            <person name="Thomas B.C."/>
            <person name="Malmstrom R."/>
            <person name="Stieglmeier M."/>
            <person name="Klingl A."/>
            <person name="Woyke T."/>
            <person name="Ryan C.M."/>
            <person name="Banfield J.F."/>
        </authorList>
    </citation>
    <scope>NUCLEOTIDE SEQUENCE [LARGE SCALE GENOMIC DNA]</scope>
</reference>
<evidence type="ECO:0000256" key="6">
    <source>
        <dbReference type="ARBA" id="ARBA00022723"/>
    </source>
</evidence>
<dbReference type="PIRSF" id="PIRSF010130">
    <property type="entry name" value="PduL"/>
    <property type="match status" value="1"/>
</dbReference>
<comment type="pathway">
    <text evidence="9">Polyol metabolism; 1,2-propanediol degradation.</text>
</comment>
<evidence type="ECO:0000256" key="9">
    <source>
        <dbReference type="PIRNR" id="PIRNR010130"/>
    </source>
</evidence>
<sequence>MKVHVEVSARHVHLSQADQDALFGAGYELPVAKELSQPGQWAGEDKIIVRGPKGEFDCRVLGPCRSATQVELAKTDCLKIGVEPTLRISGDHDDTLGCTLVGPQGQVELKSGVIVARRHIHLSDVQAAERGLKSGQTVSVRVGGERGVTFHGVVLRTNPNFDLHLHLDTDEGNAAWLEMNGGMGEIVL</sequence>
<dbReference type="EC" id="2.3.1.222" evidence="3 9"/>
<dbReference type="AlphaFoldDB" id="A0A2M7Q8S5"/>
<dbReference type="GO" id="GO:0051144">
    <property type="term" value="P:1,2-propanediol catabolic process"/>
    <property type="evidence" value="ECO:0007669"/>
    <property type="project" value="UniProtKB-UniPathway"/>
</dbReference>
<keyword evidence="8 9" id="KW-0012">Acyltransferase</keyword>